<accession>A0A1Y2DBT2</accession>
<name>A0A1Y2DBT2_9PEZI</name>
<feature type="signal peptide" evidence="1">
    <location>
        <begin position="1"/>
        <end position="15"/>
    </location>
</feature>
<dbReference type="EMBL" id="MCFJ01000022">
    <property type="protein sequence ID" value="ORY56604.1"/>
    <property type="molecule type" value="Genomic_DNA"/>
</dbReference>
<evidence type="ECO:0000256" key="1">
    <source>
        <dbReference type="SAM" id="SignalP"/>
    </source>
</evidence>
<sequence length="213" mass="21729">MKYLNLAFTAGLAAAATIRIDSGPGLVFKPEDITAKKGDILEFHFLPINHSVAQGDFNNPCQMPTSGGFFSGYIATKDTESPTVFRVTVNDTEPIWFYCTQNFHSHCQGGMVGVVNAPSGTSGNNTLAAYKSAAANFQGMAGDAMMAFGGEVMQAGTSTGGSGTGSGTGTNTVTTPSASMSNMPGMNMNAAGNVKVATMGVLGALGLAVFGLA</sequence>
<feature type="chain" id="PRO_5012824574" evidence="1">
    <location>
        <begin position="16"/>
        <end position="213"/>
    </location>
</feature>
<keyword evidence="1" id="KW-0732">Signal</keyword>
<dbReference type="AlphaFoldDB" id="A0A1Y2DBT2"/>
<reference evidence="2 3" key="1">
    <citation type="submission" date="2016-07" db="EMBL/GenBank/DDBJ databases">
        <title>Pervasive Adenine N6-methylation of Active Genes in Fungi.</title>
        <authorList>
            <consortium name="DOE Joint Genome Institute"/>
            <person name="Mondo S.J."/>
            <person name="Dannebaum R.O."/>
            <person name="Kuo R.C."/>
            <person name="Labutti K."/>
            <person name="Haridas S."/>
            <person name="Kuo A."/>
            <person name="Salamov A."/>
            <person name="Ahrendt S.R."/>
            <person name="Lipzen A."/>
            <person name="Sullivan W."/>
            <person name="Andreopoulos W.B."/>
            <person name="Clum A."/>
            <person name="Lindquist E."/>
            <person name="Daum C."/>
            <person name="Ramamoorthy G.K."/>
            <person name="Gryganskyi A."/>
            <person name="Culley D."/>
            <person name="Magnuson J.K."/>
            <person name="James T.Y."/>
            <person name="O'Malley M.A."/>
            <person name="Stajich J.E."/>
            <person name="Spatafora J.W."/>
            <person name="Visel A."/>
            <person name="Grigoriev I.V."/>
        </authorList>
    </citation>
    <scope>NUCLEOTIDE SEQUENCE [LARGE SCALE GENOMIC DNA]</scope>
    <source>
        <strain evidence="2 3">CBS 129021</strain>
    </source>
</reference>
<keyword evidence="3" id="KW-1185">Reference proteome</keyword>
<dbReference type="Proteomes" id="UP000193689">
    <property type="component" value="Unassembled WGS sequence"/>
</dbReference>
<gene>
    <name evidence="2" type="ORF">BCR38DRAFT_528410</name>
</gene>
<evidence type="ECO:0000313" key="2">
    <source>
        <dbReference type="EMBL" id="ORY56604.1"/>
    </source>
</evidence>
<dbReference type="OrthoDB" id="5415867at2759"/>
<dbReference type="InParanoid" id="A0A1Y2DBT2"/>
<proteinExistence type="predicted"/>
<dbReference type="RefSeq" id="XP_040710183.1">
    <property type="nucleotide sequence ID" value="XM_040865428.1"/>
</dbReference>
<dbReference type="InterPro" id="IPR008972">
    <property type="entry name" value="Cupredoxin"/>
</dbReference>
<dbReference type="GeneID" id="63781640"/>
<comment type="caution">
    <text evidence="2">The sequence shown here is derived from an EMBL/GenBank/DDBJ whole genome shotgun (WGS) entry which is preliminary data.</text>
</comment>
<dbReference type="PANTHER" id="PTHR34883:SF15">
    <property type="entry name" value="EXTRACELLULAR SERINE-RICH PROTEIN"/>
    <property type="match status" value="1"/>
</dbReference>
<organism evidence="2 3">
    <name type="scientific">Pseudomassariella vexata</name>
    <dbReference type="NCBI Taxonomy" id="1141098"/>
    <lineage>
        <taxon>Eukaryota</taxon>
        <taxon>Fungi</taxon>
        <taxon>Dikarya</taxon>
        <taxon>Ascomycota</taxon>
        <taxon>Pezizomycotina</taxon>
        <taxon>Sordariomycetes</taxon>
        <taxon>Xylariomycetidae</taxon>
        <taxon>Amphisphaeriales</taxon>
        <taxon>Pseudomassariaceae</taxon>
        <taxon>Pseudomassariella</taxon>
    </lineage>
</organism>
<dbReference type="Gene3D" id="2.60.40.420">
    <property type="entry name" value="Cupredoxins - blue copper proteins"/>
    <property type="match status" value="1"/>
</dbReference>
<protein>
    <submittedName>
        <fullName evidence="2">Cupredoxin</fullName>
    </submittedName>
</protein>
<dbReference type="CDD" id="cd00920">
    <property type="entry name" value="Cupredoxin"/>
    <property type="match status" value="1"/>
</dbReference>
<dbReference type="InterPro" id="IPR052953">
    <property type="entry name" value="Ser-rich/MCO-related"/>
</dbReference>
<dbReference type="PANTHER" id="PTHR34883">
    <property type="entry name" value="SERINE-RICH PROTEIN, PUTATIVE-RELATED-RELATED"/>
    <property type="match status" value="1"/>
</dbReference>
<dbReference type="SUPFAM" id="SSF49503">
    <property type="entry name" value="Cupredoxins"/>
    <property type="match status" value="1"/>
</dbReference>
<evidence type="ECO:0000313" key="3">
    <source>
        <dbReference type="Proteomes" id="UP000193689"/>
    </source>
</evidence>
<dbReference type="STRING" id="1141098.A0A1Y2DBT2"/>